<name>A0A1I2AWL3_9BACT</name>
<keyword evidence="8 13" id="KW-0274">FAD</keyword>
<feature type="domain" description="FAD/NAD(P)-binding" evidence="15">
    <location>
        <begin position="24"/>
        <end position="349"/>
    </location>
</feature>
<dbReference type="InterPro" id="IPR001100">
    <property type="entry name" value="Pyr_nuc-diS_OxRdtase"/>
</dbReference>
<dbReference type="EC" id="1.6.1.1" evidence="4"/>
<evidence type="ECO:0000256" key="9">
    <source>
        <dbReference type="ARBA" id="ARBA00022857"/>
    </source>
</evidence>
<dbReference type="PANTHER" id="PTHR22912">
    <property type="entry name" value="DISULFIDE OXIDOREDUCTASE"/>
    <property type="match status" value="1"/>
</dbReference>
<dbReference type="InterPro" id="IPR036188">
    <property type="entry name" value="FAD/NAD-bd_sf"/>
</dbReference>
<dbReference type="FunFam" id="3.50.50.60:FF:000008">
    <property type="entry name" value="Soluble pyridine nucleotide transhydrogenase"/>
    <property type="match status" value="1"/>
</dbReference>
<keyword evidence="17" id="KW-1185">Reference proteome</keyword>
<feature type="binding site" evidence="13">
    <location>
        <begin position="205"/>
        <end position="212"/>
    </location>
    <ligand>
        <name>NAD(+)</name>
        <dbReference type="ChEBI" id="CHEBI:57540"/>
    </ligand>
</feature>
<dbReference type="InterPro" id="IPR004099">
    <property type="entry name" value="Pyr_nucl-diS_OxRdtase_dimer"/>
</dbReference>
<evidence type="ECO:0000256" key="1">
    <source>
        <dbReference type="ARBA" id="ARBA00002842"/>
    </source>
</evidence>
<feature type="binding site" evidence="13">
    <location>
        <position position="334"/>
    </location>
    <ligand>
        <name>FAD</name>
        <dbReference type="ChEBI" id="CHEBI:57692"/>
    </ligand>
</feature>
<dbReference type="SUPFAM" id="SSF51905">
    <property type="entry name" value="FAD/NAD(P)-binding domain"/>
    <property type="match status" value="1"/>
</dbReference>
<evidence type="ECO:0000256" key="5">
    <source>
        <dbReference type="ARBA" id="ARBA00016603"/>
    </source>
</evidence>
<evidence type="ECO:0000259" key="15">
    <source>
        <dbReference type="Pfam" id="PF07992"/>
    </source>
</evidence>
<dbReference type="GO" id="GO:0005829">
    <property type="term" value="C:cytosol"/>
    <property type="evidence" value="ECO:0007669"/>
    <property type="project" value="TreeGrafter"/>
</dbReference>
<dbReference type="InterPro" id="IPR023753">
    <property type="entry name" value="FAD/NAD-binding_dom"/>
</dbReference>
<sequence length="489" mass="53586">MTAETNLSSSPSGFAPNRPSGLDFDVVVLGSGPGGEGAAMLAAKAGRRVALVERHRAVGGACTHLGTIPSKALREAVRTLKSVRQNPLFADLVAGHVVTFPQLLTGARRVIDNQVELRRSFYHRNHVDVFTGHARFVDPHTIEVEEPGGARPRLRAAGFVIATGSRPYRPPDVDFTHPRIFDSDTILGLGHHGRERAPQSITIYGAGVVGCEYASIFRGLEMKVNLVNNRDKLLAFLDDEIIDALSYHLRDQGVLIRHNEIYERIEPQPDGVVVHLKSGKKLRSDILLWANGRTGNTQDMGLEAIGIQPNSRGQIEVDDVYRTPVHPHIYAVGDVVGVPSLASAAYDQGRFAMTHLLHGECDARLVKDIPTGIYTDPEISSVGRTERELTQDGVPYEVGHALFRNLARAQITGIRVGVLKLLFHRETLQILGVHCFGDQAAEIIHIGQAIMAQGGEANNLRYFINTTFNYPTMAEAYRVAALNGYNRVF</sequence>
<evidence type="ECO:0000313" key="17">
    <source>
        <dbReference type="Proteomes" id="UP000199400"/>
    </source>
</evidence>
<dbReference type="Gene3D" id="3.30.390.30">
    <property type="match status" value="1"/>
</dbReference>
<keyword evidence="7" id="KW-0285">Flavoprotein</keyword>
<comment type="function">
    <text evidence="1">Conversion of NADPH, generated by peripheral catabolic pathways, to NADH, which can enter the respiratory chain for energy generation.</text>
</comment>
<evidence type="ECO:0000256" key="3">
    <source>
        <dbReference type="ARBA" id="ARBA00007532"/>
    </source>
</evidence>
<dbReference type="PRINTS" id="PR00368">
    <property type="entry name" value="FADPNR"/>
</dbReference>
<dbReference type="GO" id="GO:0050660">
    <property type="term" value="F:flavin adenine dinucleotide binding"/>
    <property type="evidence" value="ECO:0007669"/>
    <property type="project" value="TreeGrafter"/>
</dbReference>
<dbReference type="Gene3D" id="3.50.50.60">
    <property type="entry name" value="FAD/NAD(P)-binding domain"/>
    <property type="match status" value="2"/>
</dbReference>
<evidence type="ECO:0000256" key="7">
    <source>
        <dbReference type="ARBA" id="ARBA00022630"/>
    </source>
</evidence>
<dbReference type="SUPFAM" id="SSF55424">
    <property type="entry name" value="FAD/NAD-linked reductases, dimerisation (C-terminal) domain"/>
    <property type="match status" value="1"/>
</dbReference>
<dbReference type="GO" id="GO:0006103">
    <property type="term" value="P:2-oxoglutarate metabolic process"/>
    <property type="evidence" value="ECO:0007669"/>
    <property type="project" value="TreeGrafter"/>
</dbReference>
<evidence type="ECO:0000256" key="2">
    <source>
        <dbReference type="ARBA" id="ARBA00004496"/>
    </source>
</evidence>
<evidence type="ECO:0000259" key="14">
    <source>
        <dbReference type="Pfam" id="PF02852"/>
    </source>
</evidence>
<feature type="binding site" evidence="13">
    <location>
        <begin position="163"/>
        <end position="165"/>
    </location>
    <ligand>
        <name>FAD</name>
        <dbReference type="ChEBI" id="CHEBI:57692"/>
    </ligand>
</feature>
<keyword evidence="13" id="KW-0547">Nucleotide-binding</keyword>
<evidence type="ECO:0000256" key="13">
    <source>
        <dbReference type="PIRSR" id="PIRSR000350-3"/>
    </source>
</evidence>
<keyword evidence="10" id="KW-0560">Oxidoreductase</keyword>
<evidence type="ECO:0000256" key="10">
    <source>
        <dbReference type="ARBA" id="ARBA00023002"/>
    </source>
</evidence>
<dbReference type="PRINTS" id="PR00411">
    <property type="entry name" value="PNDRDTASEI"/>
</dbReference>
<dbReference type="EMBL" id="FOMX01000014">
    <property type="protein sequence ID" value="SFE48018.1"/>
    <property type="molecule type" value="Genomic_DNA"/>
</dbReference>
<protein>
    <recommendedName>
        <fullName evidence="5">Soluble pyridine nucleotide transhydrogenase</fullName>
        <ecNumber evidence="4">1.6.1.1</ecNumber>
    </recommendedName>
    <alternativeName>
        <fullName evidence="12">NAD(P)(+) transhydrogenase [B-specific]</fullName>
    </alternativeName>
</protein>
<dbReference type="AlphaFoldDB" id="A0A1I2AWL3"/>
<evidence type="ECO:0000256" key="6">
    <source>
        <dbReference type="ARBA" id="ARBA00022490"/>
    </source>
</evidence>
<dbReference type="STRING" id="54.SAMN02745121_04406"/>
<accession>A0A1I2AWL3</accession>
<comment type="cofactor">
    <cofactor evidence="13">
        <name>FAD</name>
        <dbReference type="ChEBI" id="CHEBI:57692"/>
    </cofactor>
    <text evidence="13">Binds 1 FAD per subunit.</text>
</comment>
<comment type="subcellular location">
    <subcellularLocation>
        <location evidence="2">Cytoplasm</location>
    </subcellularLocation>
</comment>
<dbReference type="PIRSF" id="PIRSF000350">
    <property type="entry name" value="Mercury_reductase_MerA"/>
    <property type="match status" value="1"/>
</dbReference>
<dbReference type="FunFam" id="3.30.390.30:FF:000002">
    <property type="entry name" value="Soluble pyridine nucleotide transhydrogenase"/>
    <property type="match status" value="1"/>
</dbReference>
<dbReference type="Proteomes" id="UP000199400">
    <property type="component" value="Unassembled WGS sequence"/>
</dbReference>
<dbReference type="InterPro" id="IPR050151">
    <property type="entry name" value="Class-I_Pyr_Nuc-Dis_Oxidored"/>
</dbReference>
<keyword evidence="11 13" id="KW-0520">NAD</keyword>
<evidence type="ECO:0000313" key="16">
    <source>
        <dbReference type="EMBL" id="SFE48018.1"/>
    </source>
</evidence>
<dbReference type="Pfam" id="PF02852">
    <property type="entry name" value="Pyr_redox_dim"/>
    <property type="match status" value="1"/>
</dbReference>
<feature type="binding site" evidence="13">
    <location>
        <position position="292"/>
    </location>
    <ligand>
        <name>NAD(+)</name>
        <dbReference type="ChEBI" id="CHEBI:57540"/>
    </ligand>
</feature>
<dbReference type="PANTHER" id="PTHR22912:SF93">
    <property type="entry name" value="SOLUBLE PYRIDINE NUCLEOTIDE TRANSHYDROGENASE"/>
    <property type="match status" value="1"/>
</dbReference>
<dbReference type="GO" id="GO:0003957">
    <property type="term" value="F:NAD(P)+ transhydrogenase (Si-specific) activity"/>
    <property type="evidence" value="ECO:0007669"/>
    <property type="project" value="UniProtKB-EC"/>
</dbReference>
<dbReference type="InterPro" id="IPR016156">
    <property type="entry name" value="FAD/NAD-linked_Rdtase_dimer_sf"/>
</dbReference>
<keyword evidence="6" id="KW-0963">Cytoplasm</keyword>
<comment type="similarity">
    <text evidence="3">Belongs to the class-I pyridine nucleotide-disulfide oxidoreductase family.</text>
</comment>
<proteinExistence type="inferred from homology"/>
<dbReference type="NCBIfam" id="NF003585">
    <property type="entry name" value="PRK05249.1"/>
    <property type="match status" value="1"/>
</dbReference>
<reference evidence="17" key="1">
    <citation type="submission" date="2016-10" db="EMBL/GenBank/DDBJ databases">
        <authorList>
            <person name="Varghese N."/>
            <person name="Submissions S."/>
        </authorList>
    </citation>
    <scope>NUCLEOTIDE SEQUENCE [LARGE SCALE GENOMIC DNA]</scope>
    <source>
        <strain evidence="17">ATCC 25963</strain>
    </source>
</reference>
<organism evidence="16 17">
    <name type="scientific">Nannocystis exedens</name>
    <dbReference type="NCBI Taxonomy" id="54"/>
    <lineage>
        <taxon>Bacteria</taxon>
        <taxon>Pseudomonadati</taxon>
        <taxon>Myxococcota</taxon>
        <taxon>Polyangia</taxon>
        <taxon>Nannocystales</taxon>
        <taxon>Nannocystaceae</taxon>
        <taxon>Nannocystis</taxon>
    </lineage>
</organism>
<evidence type="ECO:0000256" key="12">
    <source>
        <dbReference type="ARBA" id="ARBA00031183"/>
    </source>
</evidence>
<dbReference type="GO" id="GO:0004148">
    <property type="term" value="F:dihydrolipoyl dehydrogenase (NADH) activity"/>
    <property type="evidence" value="ECO:0007669"/>
    <property type="project" value="TreeGrafter"/>
</dbReference>
<feature type="domain" description="Pyridine nucleotide-disulphide oxidoreductase dimerisation" evidence="14">
    <location>
        <begin position="369"/>
        <end position="480"/>
    </location>
</feature>
<keyword evidence="9" id="KW-0521">NADP</keyword>
<evidence type="ECO:0000256" key="11">
    <source>
        <dbReference type="ARBA" id="ARBA00023027"/>
    </source>
</evidence>
<dbReference type="Pfam" id="PF07992">
    <property type="entry name" value="Pyr_redox_2"/>
    <property type="match status" value="1"/>
</dbReference>
<evidence type="ECO:0000256" key="4">
    <source>
        <dbReference type="ARBA" id="ARBA00012772"/>
    </source>
</evidence>
<feature type="binding site" evidence="13">
    <location>
        <position position="71"/>
    </location>
    <ligand>
        <name>FAD</name>
        <dbReference type="ChEBI" id="CHEBI:57692"/>
    </ligand>
</feature>
<evidence type="ECO:0000256" key="8">
    <source>
        <dbReference type="ARBA" id="ARBA00022827"/>
    </source>
</evidence>
<gene>
    <name evidence="16" type="ORF">SAMN02745121_04406</name>
</gene>